<dbReference type="RefSeq" id="WP_204721309.1">
    <property type="nucleotide sequence ID" value="NZ_JACSNR010000008.1"/>
</dbReference>
<name>A0ABS2GMP1_9FIRM</name>
<proteinExistence type="predicted"/>
<sequence>MAFKLKTSKRASEIFDQIERSENLPCYTLVKIAMALSMRSKEPLKETDFHTNTLGRELNRQTITGDADALYKCLMELYSGKHLTDEEFFPGYVKAHIDRGSKMLEQEQKYSSDFLMHLIELDQSL</sequence>
<dbReference type="InterPro" id="IPR014969">
    <property type="entry name" value="DNA_S_DndE"/>
</dbReference>
<evidence type="ECO:0000313" key="1">
    <source>
        <dbReference type="EMBL" id="MBM6923755.1"/>
    </source>
</evidence>
<evidence type="ECO:0000313" key="2">
    <source>
        <dbReference type="Proteomes" id="UP000724149"/>
    </source>
</evidence>
<dbReference type="EMBL" id="JACSNR010000008">
    <property type="protein sequence ID" value="MBM6923755.1"/>
    <property type="molecule type" value="Genomic_DNA"/>
</dbReference>
<accession>A0ABS2GMP1</accession>
<keyword evidence="2" id="KW-1185">Reference proteome</keyword>
<organism evidence="1 2">
    <name type="scientific">Hydrogenoanaerobacterium saccharovorans</name>
    <dbReference type="NCBI Taxonomy" id="474960"/>
    <lineage>
        <taxon>Bacteria</taxon>
        <taxon>Bacillati</taxon>
        <taxon>Bacillota</taxon>
        <taxon>Clostridia</taxon>
        <taxon>Eubacteriales</taxon>
        <taxon>Oscillospiraceae</taxon>
        <taxon>Hydrogenoanaerobacterium</taxon>
    </lineage>
</organism>
<dbReference type="Proteomes" id="UP000724149">
    <property type="component" value="Unassembled WGS sequence"/>
</dbReference>
<dbReference type="Pfam" id="PF08870">
    <property type="entry name" value="DndE"/>
    <property type="match status" value="1"/>
</dbReference>
<comment type="caution">
    <text evidence="1">The sequence shown here is derived from an EMBL/GenBank/DDBJ whole genome shotgun (WGS) entry which is preliminary data.</text>
</comment>
<gene>
    <name evidence="1" type="ORF">H9X81_08655</name>
</gene>
<dbReference type="InterPro" id="IPR038472">
    <property type="entry name" value="DndE_sf"/>
</dbReference>
<dbReference type="Gene3D" id="1.10.1220.160">
    <property type="entry name" value="DNA sulphur modification protein DndE"/>
    <property type="match status" value="1"/>
</dbReference>
<protein>
    <submittedName>
        <fullName evidence="1">DndE family protein</fullName>
    </submittedName>
</protein>
<reference evidence="1 2" key="1">
    <citation type="journal article" date="2021" name="Sci. Rep.">
        <title>The distribution of antibiotic resistance genes in chicken gut microbiota commensals.</title>
        <authorList>
            <person name="Juricova H."/>
            <person name="Matiasovicova J."/>
            <person name="Kubasova T."/>
            <person name="Cejkova D."/>
            <person name="Rychlik I."/>
        </authorList>
    </citation>
    <scope>NUCLEOTIDE SEQUENCE [LARGE SCALE GENOMIC DNA]</scope>
    <source>
        <strain evidence="1 2">An564</strain>
    </source>
</reference>